<accession>A0AAV9ZDI9</accession>
<dbReference type="Gene3D" id="1.20.1280.50">
    <property type="match status" value="1"/>
</dbReference>
<proteinExistence type="predicted"/>
<dbReference type="EMBL" id="JAWWNJ010000162">
    <property type="protein sequence ID" value="KAK6977957.1"/>
    <property type="molecule type" value="Genomic_DNA"/>
</dbReference>
<gene>
    <name evidence="1" type="ORF">R3P38DRAFT_3294572</name>
</gene>
<sequence>MLTSLEADRRRIPVLETQILELQQALLALQTEKDVVQSRLDGYRYPVLTLPNEIISEIFLCFIPSYPHPPPLAGSTSPTLLTHICRTWREIAIAIPQLWRALDFTDEAPIIPLEQQKHLGALWIERSKACLICVRLIGSLPALSALVPYMPRCEHLSLSLNALCSSMLYSSMPLLRVLGVDLMDVNEGYTHCRLTFCDTPKLHTVVLKSFIINHIDLPWSQLTSLSLIDAFARETEIILRQTPHLVHLAVDFLSRDSLDDNPVYPDIELLHVQICNLHSELGSPYPEFFHSLVTPSLEHLQLSGGFVEQDNHIDSLNSFISKSGCKLSHLLIKGQYAVTETYCEAFPSIPDIVCKG</sequence>
<comment type="caution">
    <text evidence="1">The sequence shown here is derived from an EMBL/GenBank/DDBJ whole genome shotgun (WGS) entry which is preliminary data.</text>
</comment>
<dbReference type="AlphaFoldDB" id="A0AAV9ZDI9"/>
<dbReference type="Proteomes" id="UP001362999">
    <property type="component" value="Unassembled WGS sequence"/>
</dbReference>
<keyword evidence="2" id="KW-1185">Reference proteome</keyword>
<evidence type="ECO:0000313" key="2">
    <source>
        <dbReference type="Proteomes" id="UP001362999"/>
    </source>
</evidence>
<protein>
    <submittedName>
        <fullName evidence="1">F-box domain-containing protein</fullName>
    </submittedName>
</protein>
<dbReference type="SUPFAM" id="SSF52047">
    <property type="entry name" value="RNI-like"/>
    <property type="match status" value="1"/>
</dbReference>
<reference evidence="1 2" key="1">
    <citation type="journal article" date="2024" name="J Genomics">
        <title>Draft genome sequencing and assembly of Favolaschia claudopus CIRM-BRFM 2984 isolated from oak limbs.</title>
        <authorList>
            <person name="Navarro D."/>
            <person name="Drula E."/>
            <person name="Chaduli D."/>
            <person name="Cazenave R."/>
            <person name="Ahrendt S."/>
            <person name="Wang J."/>
            <person name="Lipzen A."/>
            <person name="Daum C."/>
            <person name="Barry K."/>
            <person name="Grigoriev I.V."/>
            <person name="Favel A."/>
            <person name="Rosso M.N."/>
            <person name="Martin F."/>
        </authorList>
    </citation>
    <scope>NUCLEOTIDE SEQUENCE [LARGE SCALE GENOMIC DNA]</scope>
    <source>
        <strain evidence="1 2">CIRM-BRFM 2984</strain>
    </source>
</reference>
<organism evidence="1 2">
    <name type="scientific">Favolaschia claudopus</name>
    <dbReference type="NCBI Taxonomy" id="2862362"/>
    <lineage>
        <taxon>Eukaryota</taxon>
        <taxon>Fungi</taxon>
        <taxon>Dikarya</taxon>
        <taxon>Basidiomycota</taxon>
        <taxon>Agaricomycotina</taxon>
        <taxon>Agaricomycetes</taxon>
        <taxon>Agaricomycetidae</taxon>
        <taxon>Agaricales</taxon>
        <taxon>Marasmiineae</taxon>
        <taxon>Mycenaceae</taxon>
        <taxon>Favolaschia</taxon>
    </lineage>
</organism>
<name>A0AAV9ZDI9_9AGAR</name>
<evidence type="ECO:0000313" key="1">
    <source>
        <dbReference type="EMBL" id="KAK6977957.1"/>
    </source>
</evidence>